<evidence type="ECO:0000313" key="1">
    <source>
        <dbReference type="EMBL" id="SVC79434.1"/>
    </source>
</evidence>
<accession>A0A382Q1H3</accession>
<reference evidence="1" key="1">
    <citation type="submission" date="2018-05" db="EMBL/GenBank/DDBJ databases">
        <authorList>
            <person name="Lanie J.A."/>
            <person name="Ng W.-L."/>
            <person name="Kazmierczak K.M."/>
            <person name="Andrzejewski T.M."/>
            <person name="Davidsen T.M."/>
            <person name="Wayne K.J."/>
            <person name="Tettelin H."/>
            <person name="Glass J.I."/>
            <person name="Rusch D."/>
            <person name="Podicherti R."/>
            <person name="Tsui H.-C.T."/>
            <person name="Winkler M.E."/>
        </authorList>
    </citation>
    <scope>NUCLEOTIDE SEQUENCE</scope>
</reference>
<dbReference type="AlphaFoldDB" id="A0A382Q1H3"/>
<protein>
    <submittedName>
        <fullName evidence="1">Uncharacterized protein</fullName>
    </submittedName>
</protein>
<organism evidence="1">
    <name type="scientific">marine metagenome</name>
    <dbReference type="NCBI Taxonomy" id="408172"/>
    <lineage>
        <taxon>unclassified sequences</taxon>
        <taxon>metagenomes</taxon>
        <taxon>ecological metagenomes</taxon>
    </lineage>
</organism>
<gene>
    <name evidence="1" type="ORF">METZ01_LOCUS332288</name>
</gene>
<sequence length="107" mass="12273">MENGNFNAKEIIQETQKEVKKVVVKYARSDKECLAVASALLGFVVPLYKEALGKEQAAMMMYNIADELAIESPLKIDIKKIFINNKDEDKLITARNLKKPRKFRKKK</sequence>
<proteinExistence type="predicted"/>
<dbReference type="EMBL" id="UINC01111312">
    <property type="protein sequence ID" value="SVC79434.1"/>
    <property type="molecule type" value="Genomic_DNA"/>
</dbReference>
<name>A0A382Q1H3_9ZZZZ</name>